<protein>
    <submittedName>
        <fullName evidence="2">Alpha/beta hydrolase</fullName>
    </submittedName>
</protein>
<sequence>MTARRSEQVLPCATVSVVEWVPRQETGVPVVLLHGGGADSAELSWGGIGPRLADAGHRVIAPDHPGFGRSPRAARPLTQEGLVRYVGELVDALDLETYAVGGLSLGGGMTLGHLLDRPGRARAAMLLGCYGLMPRLAEGIRGAAVHFATYVLLRTGALSAMTRRYARDPRLMERGLRDVVRDPDARTPELVAAVLAEASEGTGLEVFGEWQREQVRWNRLRTVYTERLPSIRTPTLFLHGDRDTGVPLARIEIAARLLPGAQLVIAAGAGHWVQRDREDVVLAAMLDHLGRAGRA</sequence>
<dbReference type="Pfam" id="PF00561">
    <property type="entry name" value="Abhydrolase_1"/>
    <property type="match status" value="1"/>
</dbReference>
<evidence type="ECO:0000313" key="3">
    <source>
        <dbReference type="Proteomes" id="UP000478836"/>
    </source>
</evidence>
<dbReference type="Proteomes" id="UP000478836">
    <property type="component" value="Unassembled WGS sequence"/>
</dbReference>
<dbReference type="PANTHER" id="PTHR43194">
    <property type="entry name" value="HYDROLASE ALPHA/BETA FOLD FAMILY"/>
    <property type="match status" value="1"/>
</dbReference>
<dbReference type="Gene3D" id="3.40.50.1820">
    <property type="entry name" value="alpha/beta hydrolase"/>
    <property type="match status" value="1"/>
</dbReference>
<dbReference type="GeneID" id="77476690"/>
<dbReference type="InterPro" id="IPR000073">
    <property type="entry name" value="AB_hydrolase_1"/>
</dbReference>
<dbReference type="PRINTS" id="PR00111">
    <property type="entry name" value="ABHYDROLASE"/>
</dbReference>
<name>A0ABQ6V537_9MICO</name>
<comment type="caution">
    <text evidence="2">The sequence shown here is derived from an EMBL/GenBank/DDBJ whole genome shotgun (WGS) entry which is preliminary data.</text>
</comment>
<dbReference type="PANTHER" id="PTHR43194:SF2">
    <property type="entry name" value="PEROXISOMAL MEMBRANE PROTEIN LPX1"/>
    <property type="match status" value="1"/>
</dbReference>
<dbReference type="InterPro" id="IPR029058">
    <property type="entry name" value="AB_hydrolase_fold"/>
</dbReference>
<keyword evidence="2" id="KW-0378">Hydrolase</keyword>
<dbReference type="RefSeq" id="WP_151459333.1">
    <property type="nucleotide sequence ID" value="NZ_WAAO01000002.1"/>
</dbReference>
<dbReference type="SUPFAM" id="SSF53474">
    <property type="entry name" value="alpha/beta-Hydrolases"/>
    <property type="match status" value="1"/>
</dbReference>
<organism evidence="2 3">
    <name type="scientific">Microbacterium algeriense</name>
    <dbReference type="NCBI Taxonomy" id="2615184"/>
    <lineage>
        <taxon>Bacteria</taxon>
        <taxon>Bacillati</taxon>
        <taxon>Actinomycetota</taxon>
        <taxon>Actinomycetes</taxon>
        <taxon>Micrococcales</taxon>
        <taxon>Microbacteriaceae</taxon>
        <taxon>Microbacterium</taxon>
    </lineage>
</organism>
<keyword evidence="3" id="KW-1185">Reference proteome</keyword>
<gene>
    <name evidence="2" type="ORF">F6A08_09520</name>
</gene>
<evidence type="ECO:0000313" key="2">
    <source>
        <dbReference type="EMBL" id="KAB1864347.1"/>
    </source>
</evidence>
<dbReference type="GO" id="GO:0016787">
    <property type="term" value="F:hydrolase activity"/>
    <property type="evidence" value="ECO:0007669"/>
    <property type="project" value="UniProtKB-KW"/>
</dbReference>
<accession>A0ABQ6V537</accession>
<proteinExistence type="predicted"/>
<dbReference type="InterPro" id="IPR050228">
    <property type="entry name" value="Carboxylesterase_BioH"/>
</dbReference>
<reference evidence="3" key="1">
    <citation type="submission" date="2019-09" db="EMBL/GenBank/DDBJ databases">
        <title>Whole genome sequencing of Microbacterium maritypicum.</title>
        <authorList>
            <person name="Lenchi N."/>
        </authorList>
    </citation>
    <scope>NUCLEOTIDE SEQUENCE [LARGE SCALE GENOMIC DNA]</scope>
    <source>
        <strain evidence="3">G1</strain>
    </source>
</reference>
<dbReference type="EMBL" id="WAAO01000002">
    <property type="protein sequence ID" value="KAB1864347.1"/>
    <property type="molecule type" value="Genomic_DNA"/>
</dbReference>
<feature type="domain" description="AB hydrolase-1" evidence="1">
    <location>
        <begin position="29"/>
        <end position="274"/>
    </location>
</feature>
<evidence type="ECO:0000259" key="1">
    <source>
        <dbReference type="Pfam" id="PF00561"/>
    </source>
</evidence>